<dbReference type="GO" id="GO:0006357">
    <property type="term" value="P:regulation of transcription by RNA polymerase II"/>
    <property type="evidence" value="ECO:0007669"/>
    <property type="project" value="InterPro"/>
</dbReference>
<dbReference type="GeneID" id="108499895"/>
<evidence type="ECO:0000259" key="9">
    <source>
        <dbReference type="Pfam" id="PF06752"/>
    </source>
</evidence>
<dbReference type="RefSeq" id="XP_017675698.1">
    <property type="nucleotide sequence ID" value="XM_017820209.1"/>
</dbReference>
<dbReference type="Pfam" id="PF06752">
    <property type="entry name" value="E_Pc_C"/>
    <property type="match status" value="1"/>
</dbReference>
<evidence type="ECO:0000313" key="12">
    <source>
        <dbReference type="RefSeq" id="XP_017675698.1"/>
    </source>
</evidence>
<evidence type="ECO:0000256" key="8">
    <source>
        <dbReference type="SAM" id="MobiDB-lite"/>
    </source>
</evidence>
<dbReference type="Proteomes" id="UP000504624">
    <property type="component" value="Unplaced"/>
</dbReference>
<proteinExistence type="inferred from homology"/>
<protein>
    <recommendedName>
        <fullName evidence="7">Enhancer of polycomb homolog</fullName>
    </recommendedName>
</protein>
<organism evidence="11 12">
    <name type="scientific">Lepidothrix coronata</name>
    <name type="common">blue-crowned manakin</name>
    <dbReference type="NCBI Taxonomy" id="321398"/>
    <lineage>
        <taxon>Eukaryota</taxon>
        <taxon>Metazoa</taxon>
        <taxon>Chordata</taxon>
        <taxon>Craniata</taxon>
        <taxon>Vertebrata</taxon>
        <taxon>Euteleostomi</taxon>
        <taxon>Archelosauria</taxon>
        <taxon>Archosauria</taxon>
        <taxon>Dinosauria</taxon>
        <taxon>Saurischia</taxon>
        <taxon>Theropoda</taxon>
        <taxon>Coelurosauria</taxon>
        <taxon>Aves</taxon>
        <taxon>Neognathae</taxon>
        <taxon>Neoaves</taxon>
        <taxon>Telluraves</taxon>
        <taxon>Australaves</taxon>
        <taxon>Passeriformes</taxon>
        <taxon>Pipridae</taxon>
        <taxon>Lepidothrix</taxon>
    </lineage>
</organism>
<name>A0A6J0HME7_9PASS</name>
<keyword evidence="6 7" id="KW-0539">Nucleus</keyword>
<feature type="region of interest" description="Disordered" evidence="8">
    <location>
        <begin position="371"/>
        <end position="400"/>
    </location>
</feature>
<gene>
    <name evidence="12" type="primary">EPC1</name>
</gene>
<dbReference type="PANTHER" id="PTHR14898">
    <property type="entry name" value="ENHANCER OF POLYCOMB"/>
    <property type="match status" value="1"/>
</dbReference>
<dbReference type="Pfam" id="PF10513">
    <property type="entry name" value="EPL1"/>
    <property type="match status" value="1"/>
</dbReference>
<reference evidence="12" key="1">
    <citation type="submission" date="2025-08" db="UniProtKB">
        <authorList>
            <consortium name="RefSeq"/>
        </authorList>
    </citation>
    <scope>IDENTIFICATION</scope>
</reference>
<feature type="region of interest" description="Disordered" evidence="8">
    <location>
        <begin position="327"/>
        <end position="359"/>
    </location>
</feature>
<evidence type="ECO:0000256" key="3">
    <source>
        <dbReference type="ARBA" id="ARBA00022853"/>
    </source>
</evidence>
<evidence type="ECO:0000256" key="7">
    <source>
        <dbReference type="RuleBase" id="RU361124"/>
    </source>
</evidence>
<evidence type="ECO:0000256" key="2">
    <source>
        <dbReference type="ARBA" id="ARBA00008035"/>
    </source>
</evidence>
<keyword evidence="11" id="KW-1185">Reference proteome</keyword>
<keyword evidence="3" id="KW-0156">Chromatin regulator</keyword>
<dbReference type="GO" id="GO:0006325">
    <property type="term" value="P:chromatin organization"/>
    <property type="evidence" value="ECO:0007669"/>
    <property type="project" value="UniProtKB-KW"/>
</dbReference>
<evidence type="ECO:0000256" key="5">
    <source>
        <dbReference type="ARBA" id="ARBA00023163"/>
    </source>
</evidence>
<keyword evidence="5 7" id="KW-0804">Transcription</keyword>
<evidence type="ECO:0000313" key="11">
    <source>
        <dbReference type="Proteomes" id="UP000504624"/>
    </source>
</evidence>
<accession>A0A6J0HME7</accession>
<feature type="domain" description="Enhancer of polycomb C-terminal" evidence="9">
    <location>
        <begin position="581"/>
        <end position="813"/>
    </location>
</feature>
<dbReference type="GO" id="GO:0035267">
    <property type="term" value="C:NuA4 histone acetyltransferase complex"/>
    <property type="evidence" value="ECO:0007669"/>
    <property type="project" value="InterPro"/>
</dbReference>
<evidence type="ECO:0000256" key="1">
    <source>
        <dbReference type="ARBA" id="ARBA00004123"/>
    </source>
</evidence>
<dbReference type="GO" id="GO:0005634">
    <property type="term" value="C:nucleus"/>
    <property type="evidence" value="ECO:0007669"/>
    <property type="project" value="UniProtKB-SubCell"/>
</dbReference>
<evidence type="ECO:0000256" key="6">
    <source>
        <dbReference type="ARBA" id="ARBA00023242"/>
    </source>
</evidence>
<dbReference type="InterPro" id="IPR009607">
    <property type="entry name" value="Enhancer_polycomb_C"/>
</dbReference>
<dbReference type="AlphaFoldDB" id="A0A6J0HME7"/>
<feature type="domain" description="Enhancer of polycomb-like N-terminal" evidence="10">
    <location>
        <begin position="7"/>
        <end position="148"/>
    </location>
</feature>
<sequence length="813" mass="90868">MSKLSFRARALDASKPLPVFRCEDLPDLAEYASINRAVPQMPTGMEKEEESEHHLQRAISAQQVYGEKRDNMVIPVPEAESNIAYYESIYPGEFKMPKQLIHIQPFSLDAEQPDYDLDSEDEIFVNKLKKRMDISPLQFEEMIDRLEKGSGQQPVSLQEAKLLLKEDDELIREVYEYWIKKRKNCRGPSLIPAVKQEKRDGSSTNDPYVAFRRRTEKMQTRKNRKNDEASYEKMLKLRRDLSRAVTILEMIKRREKSKRELLHLTLEIMEKRYNLGDYSGEIMSEVMAQRQPLKPTYAIPIIPVTNSSSFKHQEAMELKEYKVKQDKPDVIRPKRKYEKKPKVLPSSAAATPQQTSPAALPVFNAKDLNQYDFPSSDEEPLSQVLSGSSEAEEENDPDGPFAFRRKAGCQYYAPHLDQPGNWPWSSPKEGRLGDVRYRYCLTTLTVPQRCIGFARRRVGRGGRVLLDRAHSDYDNAFHHLDLERFSSSQHSSISQFANTSETNTSDKSFSKDLSQILVNIKSCRWRHFRPRTPSLHDSDNDELSCRKLYRGLNRTGTAQPGTQTCSTSTQSKSSSGSAHIAFTAEQYQQHQQQLALMQKQQLAQIHQQQANSNSSANTSQGFVSKTLDSVSAQFAASALLTSEQLIGLKMKDDVVLGIGVNGILQASGVYKGLHLSSTTPTALVHTSSSSTAGSALLQPSNITQTSSSHSALSHQVTAANSATTQVLIGNNIRLTVPSSVATVNSITTLNARHIPRTLSAVPSSALKLAAATNCQVPKVPASSSVDAVPRENHETEKPALNNIADNTVAMEVT</sequence>
<dbReference type="CTD" id="80314"/>
<keyword evidence="4 7" id="KW-0805">Transcription regulation</keyword>
<evidence type="ECO:0000256" key="4">
    <source>
        <dbReference type="ARBA" id="ARBA00023015"/>
    </source>
</evidence>
<dbReference type="InterPro" id="IPR019542">
    <property type="entry name" value="Enhancer_polycomb-like_N"/>
</dbReference>
<dbReference type="OrthoDB" id="435275at2759"/>
<feature type="compositionally biased region" description="Low complexity" evidence="8">
    <location>
        <begin position="345"/>
        <end position="359"/>
    </location>
</feature>
<dbReference type="InterPro" id="IPR024943">
    <property type="entry name" value="Enhancer_polycomb"/>
</dbReference>
<comment type="subcellular location">
    <subcellularLocation>
        <location evidence="1 7">Nucleus</location>
    </subcellularLocation>
</comment>
<comment type="similarity">
    <text evidence="2 7">Belongs to the enhancer of polycomb family.</text>
</comment>
<evidence type="ECO:0000259" key="10">
    <source>
        <dbReference type="Pfam" id="PF10513"/>
    </source>
</evidence>